<dbReference type="VEuPathDB" id="FungiDB:FOIG_15693"/>
<dbReference type="AlphaFoldDB" id="X0K228"/>
<dbReference type="HOGENOM" id="CLU_2794066_0_0_1"/>
<dbReference type="Proteomes" id="UP000030685">
    <property type="component" value="Unassembled WGS sequence"/>
</dbReference>
<accession>X0K228</accession>
<gene>
    <name evidence="1" type="ORF">FOIG_15693</name>
</gene>
<sequence>MTNQPLSMPFHHVDGASQKKIPDMAQNKTVHTDQALNTWIKIQQLRDGGKVLLDGSELDIASVIAVAR</sequence>
<dbReference type="GeneID" id="42040868"/>
<protein>
    <submittedName>
        <fullName evidence="1">Uncharacterized protein</fullName>
    </submittedName>
</protein>
<reference evidence="1" key="1">
    <citation type="submission" date="2011-11" db="EMBL/GenBank/DDBJ databases">
        <title>The Genome Sequence of Fusarium oxysporum II5.</title>
        <authorList>
            <consortium name="The Broad Institute Genome Sequencing Platform"/>
            <person name="Ma L.-J."/>
            <person name="Gale L.R."/>
            <person name="Schwartz D.C."/>
            <person name="Zhou S."/>
            <person name="Corby-Kistler H."/>
            <person name="Young S.K."/>
            <person name="Zeng Q."/>
            <person name="Gargeya S."/>
            <person name="Fitzgerald M."/>
            <person name="Haas B."/>
            <person name="Abouelleil A."/>
            <person name="Alvarado L."/>
            <person name="Arachchi H.M."/>
            <person name="Berlin A."/>
            <person name="Brown A."/>
            <person name="Chapman S.B."/>
            <person name="Chen Z."/>
            <person name="Dunbar C."/>
            <person name="Freedman E."/>
            <person name="Gearin G."/>
            <person name="Goldberg J."/>
            <person name="Griggs A."/>
            <person name="Gujja S."/>
            <person name="Heiman D."/>
            <person name="Howarth C."/>
            <person name="Larson L."/>
            <person name="Lui A."/>
            <person name="MacDonald P.J.P."/>
            <person name="Montmayeur A."/>
            <person name="Murphy C."/>
            <person name="Neiman D."/>
            <person name="Pearson M."/>
            <person name="Priest M."/>
            <person name="Roberts A."/>
            <person name="Saif S."/>
            <person name="Shea T."/>
            <person name="Shenoy N."/>
            <person name="Sisk P."/>
            <person name="Stolte C."/>
            <person name="Sykes S."/>
            <person name="Wortman J."/>
            <person name="Nusbaum C."/>
            <person name="Birren B."/>
        </authorList>
    </citation>
    <scope>NUCLEOTIDE SEQUENCE [LARGE SCALE GENOMIC DNA]</scope>
    <source>
        <strain evidence="1">54006</strain>
    </source>
</reference>
<organism evidence="1">
    <name type="scientific">Fusarium odoratissimum (strain NRRL 54006)</name>
    <dbReference type="NCBI Taxonomy" id="1089451"/>
    <lineage>
        <taxon>Eukaryota</taxon>
        <taxon>Fungi</taxon>
        <taxon>Dikarya</taxon>
        <taxon>Ascomycota</taxon>
        <taxon>Pezizomycotina</taxon>
        <taxon>Sordariomycetes</taxon>
        <taxon>Hypocreomycetidae</taxon>
        <taxon>Hypocreales</taxon>
        <taxon>Nectriaceae</taxon>
        <taxon>Fusarium</taxon>
        <taxon>Fusarium oxysporum species complex</taxon>
        <taxon>Fusarium oxysporum f. sp. cubense (strain race 4)</taxon>
    </lineage>
</organism>
<name>X0K228_FUSO5</name>
<reference evidence="1" key="2">
    <citation type="submission" date="2014-03" db="EMBL/GenBank/DDBJ databases">
        <title>The Genome Annotation of Fusarium oxysporum II5.</title>
        <authorList>
            <consortium name="The Broad Institute Genomics Platform"/>
            <person name="Ma L.-J."/>
            <person name="Corby-Kistler H."/>
            <person name="Broz K."/>
            <person name="Gale L.R."/>
            <person name="Jonkers W."/>
            <person name="O'Donnell K."/>
            <person name="Ploetz R."/>
            <person name="Steinberg C."/>
            <person name="Schwartz D.C."/>
            <person name="VanEtten H."/>
            <person name="Zhou S."/>
            <person name="Young S.K."/>
            <person name="Zeng Q."/>
            <person name="Gargeya S."/>
            <person name="Fitzgerald M."/>
            <person name="Abouelleil A."/>
            <person name="Alvarado L."/>
            <person name="Chapman S.B."/>
            <person name="Gainer-Dewar J."/>
            <person name="Goldberg J."/>
            <person name="Griggs A."/>
            <person name="Gujja S."/>
            <person name="Hansen M."/>
            <person name="Howarth C."/>
            <person name="Imamovic A."/>
            <person name="Ireland A."/>
            <person name="Larimer J."/>
            <person name="McCowan C."/>
            <person name="Murphy C."/>
            <person name="Pearson M."/>
            <person name="Poon T.W."/>
            <person name="Priest M."/>
            <person name="Roberts A."/>
            <person name="Saif S."/>
            <person name="Shea T."/>
            <person name="Sykes S."/>
            <person name="Wortman J."/>
            <person name="Nusbaum C."/>
            <person name="Birren B."/>
        </authorList>
    </citation>
    <scope>NUCLEOTIDE SEQUENCE</scope>
    <source>
        <strain evidence="1">54006</strain>
    </source>
</reference>
<proteinExistence type="predicted"/>
<dbReference type="EMBL" id="KK036133">
    <property type="protein sequence ID" value="EXL91119.1"/>
    <property type="molecule type" value="Genomic_DNA"/>
</dbReference>
<dbReference type="RefSeq" id="XP_031053209.1">
    <property type="nucleotide sequence ID" value="XM_031217080.1"/>
</dbReference>
<evidence type="ECO:0000313" key="1">
    <source>
        <dbReference type="EMBL" id="EXL91119.1"/>
    </source>
</evidence>